<evidence type="ECO:0000313" key="4">
    <source>
        <dbReference type="Proteomes" id="UP000762676"/>
    </source>
</evidence>
<feature type="chain" id="PRO_5043797563" evidence="2">
    <location>
        <begin position="21"/>
        <end position="105"/>
    </location>
</feature>
<proteinExistence type="predicted"/>
<evidence type="ECO:0000256" key="1">
    <source>
        <dbReference type="SAM" id="MobiDB-lite"/>
    </source>
</evidence>
<feature type="region of interest" description="Disordered" evidence="1">
    <location>
        <begin position="40"/>
        <end position="105"/>
    </location>
</feature>
<organism evidence="3 4">
    <name type="scientific">Elysia marginata</name>
    <dbReference type="NCBI Taxonomy" id="1093978"/>
    <lineage>
        <taxon>Eukaryota</taxon>
        <taxon>Metazoa</taxon>
        <taxon>Spiralia</taxon>
        <taxon>Lophotrochozoa</taxon>
        <taxon>Mollusca</taxon>
        <taxon>Gastropoda</taxon>
        <taxon>Heterobranchia</taxon>
        <taxon>Euthyneura</taxon>
        <taxon>Panpulmonata</taxon>
        <taxon>Sacoglossa</taxon>
        <taxon>Placobranchoidea</taxon>
        <taxon>Plakobranchidae</taxon>
        <taxon>Elysia</taxon>
    </lineage>
</organism>
<keyword evidence="4" id="KW-1185">Reference proteome</keyword>
<feature type="compositionally biased region" description="Basic and acidic residues" evidence="1">
    <location>
        <begin position="90"/>
        <end position="105"/>
    </location>
</feature>
<gene>
    <name evidence="3" type="ORF">ElyMa_002940400</name>
</gene>
<evidence type="ECO:0000256" key="2">
    <source>
        <dbReference type="SAM" id="SignalP"/>
    </source>
</evidence>
<dbReference type="AlphaFoldDB" id="A0AAV4I5B9"/>
<comment type="caution">
    <text evidence="3">The sequence shown here is derived from an EMBL/GenBank/DDBJ whole genome shotgun (WGS) entry which is preliminary data.</text>
</comment>
<evidence type="ECO:0000313" key="3">
    <source>
        <dbReference type="EMBL" id="GFS05539.1"/>
    </source>
</evidence>
<accession>A0AAV4I5B9</accession>
<dbReference type="Proteomes" id="UP000762676">
    <property type="component" value="Unassembled WGS sequence"/>
</dbReference>
<protein>
    <submittedName>
        <fullName evidence="3">Uncharacterized protein</fullName>
    </submittedName>
</protein>
<feature type="compositionally biased region" description="Basic and acidic residues" evidence="1">
    <location>
        <begin position="59"/>
        <end position="71"/>
    </location>
</feature>
<name>A0AAV4I5B9_9GAST</name>
<keyword evidence="2" id="KW-0732">Signal</keyword>
<feature type="signal peptide" evidence="2">
    <location>
        <begin position="1"/>
        <end position="20"/>
    </location>
</feature>
<dbReference type="EMBL" id="BMAT01006075">
    <property type="protein sequence ID" value="GFS05539.1"/>
    <property type="molecule type" value="Genomic_DNA"/>
</dbReference>
<sequence>MKLMLLMISAVFVAAVVVVAVPVPTEGDADKAAATVAEEPQVYEHEPQVNEKTPTVEPTETRKTKSRDPRIALRWNPQGARKKGRGHRVPGRDQKKVTDYRKRIH</sequence>
<feature type="compositionally biased region" description="Basic residues" evidence="1">
    <location>
        <begin position="80"/>
        <end position="89"/>
    </location>
</feature>
<reference evidence="3 4" key="1">
    <citation type="journal article" date="2021" name="Elife">
        <title>Chloroplast acquisition without the gene transfer in kleptoplastic sea slugs, Plakobranchus ocellatus.</title>
        <authorList>
            <person name="Maeda T."/>
            <person name="Takahashi S."/>
            <person name="Yoshida T."/>
            <person name="Shimamura S."/>
            <person name="Takaki Y."/>
            <person name="Nagai Y."/>
            <person name="Toyoda A."/>
            <person name="Suzuki Y."/>
            <person name="Arimoto A."/>
            <person name="Ishii H."/>
            <person name="Satoh N."/>
            <person name="Nishiyama T."/>
            <person name="Hasebe M."/>
            <person name="Maruyama T."/>
            <person name="Minagawa J."/>
            <person name="Obokata J."/>
            <person name="Shigenobu S."/>
        </authorList>
    </citation>
    <scope>NUCLEOTIDE SEQUENCE [LARGE SCALE GENOMIC DNA]</scope>
</reference>